<gene>
    <name evidence="1" type="ORF">EV385_6697</name>
</gene>
<dbReference type="AlphaFoldDB" id="A0A4Q7Z7X9"/>
<accession>A0A4Q7Z7X9</accession>
<evidence type="ECO:0000313" key="2">
    <source>
        <dbReference type="Proteomes" id="UP000292564"/>
    </source>
</evidence>
<name>A0A4Q7Z7X9_9ACTN</name>
<organism evidence="1 2">
    <name type="scientific">Krasilnikovia cinnamomea</name>
    <dbReference type="NCBI Taxonomy" id="349313"/>
    <lineage>
        <taxon>Bacteria</taxon>
        <taxon>Bacillati</taxon>
        <taxon>Actinomycetota</taxon>
        <taxon>Actinomycetes</taxon>
        <taxon>Micromonosporales</taxon>
        <taxon>Micromonosporaceae</taxon>
        <taxon>Krasilnikovia</taxon>
    </lineage>
</organism>
<protein>
    <submittedName>
        <fullName evidence="1">Uncharacterized protein</fullName>
    </submittedName>
</protein>
<comment type="caution">
    <text evidence="1">The sequence shown here is derived from an EMBL/GenBank/DDBJ whole genome shotgun (WGS) entry which is preliminary data.</text>
</comment>
<dbReference type="Proteomes" id="UP000292564">
    <property type="component" value="Unassembled WGS sequence"/>
</dbReference>
<sequence>MSLTTARRRSRMGGHAVLTPRWSSTARQLVRIAAALEQLSVRVPAAALDDRGAKAIRRTLQQIGQHTETLTRAVGTGE</sequence>
<evidence type="ECO:0000313" key="1">
    <source>
        <dbReference type="EMBL" id="RZU46622.1"/>
    </source>
</evidence>
<keyword evidence="2" id="KW-1185">Reference proteome</keyword>
<proteinExistence type="predicted"/>
<reference evidence="1 2" key="1">
    <citation type="submission" date="2019-02" db="EMBL/GenBank/DDBJ databases">
        <title>Sequencing the genomes of 1000 actinobacteria strains.</title>
        <authorList>
            <person name="Klenk H.-P."/>
        </authorList>
    </citation>
    <scope>NUCLEOTIDE SEQUENCE [LARGE SCALE GENOMIC DNA]</scope>
    <source>
        <strain evidence="1 2">DSM 45162</strain>
    </source>
</reference>
<dbReference type="RefSeq" id="WP_130513811.1">
    <property type="nucleotide sequence ID" value="NZ_SHKY01000002.1"/>
</dbReference>
<dbReference type="EMBL" id="SHKY01000002">
    <property type="protein sequence ID" value="RZU46622.1"/>
    <property type="molecule type" value="Genomic_DNA"/>
</dbReference>